<feature type="domain" description="Flavodoxin-like fold" evidence="3">
    <location>
        <begin position="6"/>
        <end position="176"/>
    </location>
</feature>
<dbReference type="KEGG" id="tio:INP52_07125"/>
<reference evidence="4 5" key="1">
    <citation type="submission" date="2020-10" db="EMBL/GenBank/DDBJ databases">
        <title>Olsenella immobilis sp.nov., isolated from the mud in a fermentation cellar used for the production of Chinese strong-flavoured liquor.</title>
        <authorList>
            <person name="Lu L."/>
        </authorList>
    </citation>
    <scope>NUCLEOTIDE SEQUENCE [LARGE SCALE GENOMIC DNA]</scope>
    <source>
        <strain evidence="4 5">LZLJ-2</strain>
    </source>
</reference>
<comment type="similarity">
    <text evidence="1">Belongs to the NAD(P)H dehydrogenase (quinone) family.</text>
</comment>
<sequence>MRGLDTLIVYCHPYDLSFNHAVLTAVQAGLDRANRTYEVCDLYADGFNPTMRAADLATYNEGSSADPLVARYQSLIERAERLVFVYPVWWNDMPALLKGWFDKVMLVGFSWKATGQGLVGTLGGRIGHVDVYTTSSESTEHLREAISTAFTDGTLAQLGISERAWYNFGGLDQSNVKEREAWLMRVEEREAARR</sequence>
<gene>
    <name evidence="4" type="ORF">INP52_07125</name>
</gene>
<keyword evidence="2" id="KW-0560">Oxidoreductase</keyword>
<protein>
    <submittedName>
        <fullName evidence="4">NAD(P)H-dependent oxidoreductase</fullName>
    </submittedName>
</protein>
<keyword evidence="5" id="KW-1185">Reference proteome</keyword>
<evidence type="ECO:0000313" key="5">
    <source>
        <dbReference type="Proteomes" id="UP000593735"/>
    </source>
</evidence>
<dbReference type="PANTHER" id="PTHR10204:SF34">
    <property type="entry name" value="NAD(P)H DEHYDROGENASE [QUINONE] 1 ISOFORM 1"/>
    <property type="match status" value="1"/>
</dbReference>
<proteinExistence type="inferred from homology"/>
<evidence type="ECO:0000256" key="1">
    <source>
        <dbReference type="ARBA" id="ARBA00006252"/>
    </source>
</evidence>
<dbReference type="Gene3D" id="3.40.50.360">
    <property type="match status" value="1"/>
</dbReference>
<name>A0A7S7M7I4_9ACTN</name>
<evidence type="ECO:0000259" key="3">
    <source>
        <dbReference type="Pfam" id="PF02525"/>
    </source>
</evidence>
<dbReference type="GO" id="GO:0003955">
    <property type="term" value="F:NAD(P)H dehydrogenase (quinone) activity"/>
    <property type="evidence" value="ECO:0007669"/>
    <property type="project" value="TreeGrafter"/>
</dbReference>
<dbReference type="SUPFAM" id="SSF52218">
    <property type="entry name" value="Flavoproteins"/>
    <property type="match status" value="1"/>
</dbReference>
<dbReference type="InterPro" id="IPR003680">
    <property type="entry name" value="Flavodoxin_fold"/>
</dbReference>
<accession>A0A7S7M7I4</accession>
<evidence type="ECO:0000313" key="4">
    <source>
        <dbReference type="EMBL" id="QOY60185.1"/>
    </source>
</evidence>
<evidence type="ECO:0000256" key="2">
    <source>
        <dbReference type="ARBA" id="ARBA00023002"/>
    </source>
</evidence>
<dbReference type="InterPro" id="IPR029039">
    <property type="entry name" value="Flavoprotein-like_sf"/>
</dbReference>
<dbReference type="AlphaFoldDB" id="A0A7S7M7I4"/>
<organism evidence="4 5">
    <name type="scientific">Thermophilibacter immobilis</name>
    <dbReference type="NCBI Taxonomy" id="2779519"/>
    <lineage>
        <taxon>Bacteria</taxon>
        <taxon>Bacillati</taxon>
        <taxon>Actinomycetota</taxon>
        <taxon>Coriobacteriia</taxon>
        <taxon>Coriobacteriales</taxon>
        <taxon>Atopobiaceae</taxon>
        <taxon>Thermophilibacter</taxon>
    </lineage>
</organism>
<dbReference type="EMBL" id="CP063767">
    <property type="protein sequence ID" value="QOY60185.1"/>
    <property type="molecule type" value="Genomic_DNA"/>
</dbReference>
<dbReference type="Pfam" id="PF02525">
    <property type="entry name" value="Flavodoxin_2"/>
    <property type="match status" value="1"/>
</dbReference>
<dbReference type="Proteomes" id="UP000593735">
    <property type="component" value="Chromosome"/>
</dbReference>
<dbReference type="GO" id="GO:0005829">
    <property type="term" value="C:cytosol"/>
    <property type="evidence" value="ECO:0007669"/>
    <property type="project" value="TreeGrafter"/>
</dbReference>
<dbReference type="RefSeq" id="WP_194370366.1">
    <property type="nucleotide sequence ID" value="NZ_CP063767.1"/>
</dbReference>
<dbReference type="PANTHER" id="PTHR10204">
    <property type="entry name" value="NAD P H OXIDOREDUCTASE-RELATED"/>
    <property type="match status" value="1"/>
</dbReference>
<dbReference type="InterPro" id="IPR051545">
    <property type="entry name" value="NAD(P)H_dehydrogenase_qn"/>
</dbReference>